<evidence type="ECO:0000313" key="3">
    <source>
        <dbReference type="Proteomes" id="UP000198634"/>
    </source>
</evidence>
<keyword evidence="1" id="KW-0732">Signal</keyword>
<gene>
    <name evidence="2" type="ORF">SAMN04488092_10513</name>
</gene>
<organism evidence="2 3">
    <name type="scientific">Thalassovita taeanensis</name>
    <dbReference type="NCBI Taxonomy" id="657014"/>
    <lineage>
        <taxon>Bacteria</taxon>
        <taxon>Pseudomonadati</taxon>
        <taxon>Pseudomonadota</taxon>
        <taxon>Alphaproteobacteria</taxon>
        <taxon>Rhodobacterales</taxon>
        <taxon>Roseobacteraceae</taxon>
        <taxon>Thalassovita</taxon>
    </lineage>
</organism>
<proteinExistence type="predicted"/>
<name>A0A1H9EFP4_9RHOB</name>
<evidence type="ECO:0000256" key="1">
    <source>
        <dbReference type="SAM" id="SignalP"/>
    </source>
</evidence>
<reference evidence="2 3" key="1">
    <citation type="submission" date="2016-10" db="EMBL/GenBank/DDBJ databases">
        <authorList>
            <person name="de Groot N.N."/>
        </authorList>
    </citation>
    <scope>NUCLEOTIDE SEQUENCE [LARGE SCALE GENOMIC DNA]</scope>
    <source>
        <strain evidence="2 3">DSM 22007</strain>
    </source>
</reference>
<protein>
    <submittedName>
        <fullName evidence="2">Conserved repeat domain-containing protein</fullName>
    </submittedName>
</protein>
<dbReference type="Proteomes" id="UP000198634">
    <property type="component" value="Unassembled WGS sequence"/>
</dbReference>
<feature type="signal peptide" evidence="1">
    <location>
        <begin position="1"/>
        <end position="27"/>
    </location>
</feature>
<dbReference type="RefSeq" id="WP_090269494.1">
    <property type="nucleotide sequence ID" value="NZ_FOEP01000005.1"/>
</dbReference>
<sequence length="170" mass="18044">MSLRKLFNYSSVLALASVSVLGGQAYADGLTSTVAFKVVEISATGEETLAERNTVRPGEVIQYVLTHSNEAETDMSGLAITAPIPEGGTVELGSETSSLPAVFEIQAEMEPENPGLEWSSLPAFRTVVDADGTERREPVPADAIAAVRWNLESALTSGETALNTYRVVVN</sequence>
<accession>A0A1H9EFP4</accession>
<evidence type="ECO:0000313" key="2">
    <source>
        <dbReference type="EMBL" id="SEQ23828.1"/>
    </source>
</evidence>
<dbReference type="AlphaFoldDB" id="A0A1H9EFP4"/>
<dbReference type="EMBL" id="FOEP01000005">
    <property type="protein sequence ID" value="SEQ23828.1"/>
    <property type="molecule type" value="Genomic_DNA"/>
</dbReference>
<dbReference type="STRING" id="657014.SAMN04488092_10513"/>
<feature type="chain" id="PRO_5009300890" evidence="1">
    <location>
        <begin position="28"/>
        <end position="170"/>
    </location>
</feature>
<dbReference type="OrthoDB" id="7861275at2"/>
<keyword evidence="3" id="KW-1185">Reference proteome</keyword>